<evidence type="ECO:0000256" key="3">
    <source>
        <dbReference type="ARBA" id="ARBA00022729"/>
    </source>
</evidence>
<dbReference type="EMBL" id="CM000160">
    <property type="protein sequence ID" value="KRK04412.1"/>
    <property type="molecule type" value="Genomic_DNA"/>
</dbReference>
<keyword evidence="3 9" id="KW-0732">Signal</keyword>
<evidence type="ECO:0000256" key="7">
    <source>
        <dbReference type="ARBA" id="ARBA00036320"/>
    </source>
</evidence>
<comment type="subcellular location">
    <subcellularLocation>
        <location evidence="1">Secreted</location>
        <location evidence="1">Extracellular space</location>
    </subcellularLocation>
</comment>
<dbReference type="AlphaFoldDB" id="A0A0R1E5D0"/>
<dbReference type="SUPFAM" id="SSF50494">
    <property type="entry name" value="Trypsin-like serine proteases"/>
    <property type="match status" value="1"/>
</dbReference>
<dbReference type="InterPro" id="IPR001254">
    <property type="entry name" value="Trypsin_dom"/>
</dbReference>
<evidence type="ECO:0000313" key="12">
    <source>
        <dbReference type="Proteomes" id="UP000002282"/>
    </source>
</evidence>
<feature type="chain" id="PRO_5006403184" description="trypsin" evidence="9">
    <location>
        <begin position="23"/>
        <end position="297"/>
    </location>
</feature>
<dbReference type="GO" id="GO:0004252">
    <property type="term" value="F:serine-type endopeptidase activity"/>
    <property type="evidence" value="ECO:0007669"/>
    <property type="project" value="UniProtKB-EC"/>
</dbReference>
<name>A0A0R1E5D0_DROYA</name>
<evidence type="ECO:0000256" key="8">
    <source>
        <dbReference type="ARBA" id="ARBA00038868"/>
    </source>
</evidence>
<keyword evidence="12" id="KW-1185">Reference proteome</keyword>
<evidence type="ECO:0000256" key="6">
    <source>
        <dbReference type="ARBA" id="ARBA00023157"/>
    </source>
</evidence>
<gene>
    <name evidence="11" type="primary">Dyak\GE27830</name>
    <name evidence="11" type="synonym">GE27830</name>
    <name evidence="11" type="ORF">Dyak_GE27830</name>
</gene>
<dbReference type="Proteomes" id="UP000002282">
    <property type="component" value="Chromosome 3R"/>
</dbReference>
<evidence type="ECO:0000256" key="1">
    <source>
        <dbReference type="ARBA" id="ARBA00004239"/>
    </source>
</evidence>
<feature type="domain" description="Peptidase S1" evidence="10">
    <location>
        <begin position="31"/>
        <end position="287"/>
    </location>
</feature>
<dbReference type="KEGG" id="dya:Dyak_GE27830"/>
<dbReference type="InterPro" id="IPR043504">
    <property type="entry name" value="Peptidase_S1_PA_chymotrypsin"/>
</dbReference>
<keyword evidence="2" id="KW-0645">Protease</keyword>
<evidence type="ECO:0000256" key="5">
    <source>
        <dbReference type="ARBA" id="ARBA00022825"/>
    </source>
</evidence>
<evidence type="ECO:0000259" key="10">
    <source>
        <dbReference type="PROSITE" id="PS50240"/>
    </source>
</evidence>
<dbReference type="SMART" id="SM00020">
    <property type="entry name" value="Tryp_SPc"/>
    <property type="match status" value="1"/>
</dbReference>
<reference evidence="11 12" key="1">
    <citation type="journal article" date="2007" name="Nature">
        <title>Evolution of genes and genomes on the Drosophila phylogeny.</title>
        <authorList>
            <consortium name="Drosophila 12 Genomes Consortium"/>
            <person name="Clark A.G."/>
            <person name="Eisen M.B."/>
            <person name="Smith D.R."/>
            <person name="Bergman C.M."/>
            <person name="Oliver B."/>
            <person name="Markow T.A."/>
            <person name="Kaufman T.C."/>
            <person name="Kellis M."/>
            <person name="Gelbart W."/>
            <person name="Iyer V.N."/>
            <person name="Pollard D.A."/>
            <person name="Sackton T.B."/>
            <person name="Larracuente A.M."/>
            <person name="Singh N.D."/>
            <person name="Abad J.P."/>
            <person name="Abt D.N."/>
            <person name="Adryan B."/>
            <person name="Aguade M."/>
            <person name="Akashi H."/>
            <person name="Anderson W.W."/>
            <person name="Aquadro C.F."/>
            <person name="Ardell D.H."/>
            <person name="Arguello R."/>
            <person name="Artieri C.G."/>
            <person name="Barbash D.A."/>
            <person name="Barker D."/>
            <person name="Barsanti P."/>
            <person name="Batterham P."/>
            <person name="Batzoglou S."/>
            <person name="Begun D."/>
            <person name="Bhutkar A."/>
            <person name="Blanco E."/>
            <person name="Bosak S.A."/>
            <person name="Bradley R.K."/>
            <person name="Brand A.D."/>
            <person name="Brent M.R."/>
            <person name="Brooks A.N."/>
            <person name="Brown R.H."/>
            <person name="Butlin R.K."/>
            <person name="Caggese C."/>
            <person name="Calvi B.R."/>
            <person name="Bernardo de Carvalho A."/>
            <person name="Caspi A."/>
            <person name="Castrezana S."/>
            <person name="Celniker S.E."/>
            <person name="Chang J.L."/>
            <person name="Chapple C."/>
            <person name="Chatterji S."/>
            <person name="Chinwalla A."/>
            <person name="Civetta A."/>
            <person name="Clifton S.W."/>
            <person name="Comeron J.M."/>
            <person name="Costello J.C."/>
            <person name="Coyne J.A."/>
            <person name="Daub J."/>
            <person name="David R.G."/>
            <person name="Delcher A.L."/>
            <person name="Delehaunty K."/>
            <person name="Do C.B."/>
            <person name="Ebling H."/>
            <person name="Edwards K."/>
            <person name="Eickbush T."/>
            <person name="Evans J.D."/>
            <person name="Filipski A."/>
            <person name="Findeiss S."/>
            <person name="Freyhult E."/>
            <person name="Fulton L."/>
            <person name="Fulton R."/>
            <person name="Garcia A.C."/>
            <person name="Gardiner A."/>
            <person name="Garfield D.A."/>
            <person name="Garvin B.E."/>
            <person name="Gibson G."/>
            <person name="Gilbert D."/>
            <person name="Gnerre S."/>
            <person name="Godfrey J."/>
            <person name="Good R."/>
            <person name="Gotea V."/>
            <person name="Gravely B."/>
            <person name="Greenberg A.J."/>
            <person name="Griffiths-Jones S."/>
            <person name="Gross S."/>
            <person name="Guigo R."/>
            <person name="Gustafson E.A."/>
            <person name="Haerty W."/>
            <person name="Hahn M.W."/>
            <person name="Halligan D.L."/>
            <person name="Halpern A.L."/>
            <person name="Halter G.M."/>
            <person name="Han M.V."/>
            <person name="Heger A."/>
            <person name="Hillier L."/>
            <person name="Hinrichs A.S."/>
            <person name="Holmes I."/>
            <person name="Hoskins R.A."/>
            <person name="Hubisz M.J."/>
            <person name="Hultmark D."/>
            <person name="Huntley M.A."/>
            <person name="Jaffe D.B."/>
            <person name="Jagadeeshan S."/>
            <person name="Jeck W.R."/>
            <person name="Johnson J."/>
            <person name="Jones C.D."/>
            <person name="Jordan W.C."/>
            <person name="Karpen G.H."/>
            <person name="Kataoka E."/>
            <person name="Keightley P.D."/>
            <person name="Kheradpour P."/>
            <person name="Kirkness E.F."/>
            <person name="Koerich L.B."/>
            <person name="Kristiansen K."/>
            <person name="Kudrna D."/>
            <person name="Kulathinal R.J."/>
            <person name="Kumar S."/>
            <person name="Kwok R."/>
            <person name="Lander E."/>
            <person name="Langley C.H."/>
            <person name="Lapoint R."/>
            <person name="Lazzaro B.P."/>
            <person name="Lee S.J."/>
            <person name="Levesque L."/>
            <person name="Li R."/>
            <person name="Lin C.F."/>
            <person name="Lin M.F."/>
            <person name="Lindblad-Toh K."/>
            <person name="Llopart A."/>
            <person name="Long M."/>
            <person name="Low L."/>
            <person name="Lozovsky E."/>
            <person name="Lu J."/>
            <person name="Luo M."/>
            <person name="Machado C.A."/>
            <person name="Makalowski W."/>
            <person name="Marzo M."/>
            <person name="Matsuda M."/>
            <person name="Matzkin L."/>
            <person name="McAllister B."/>
            <person name="McBride C.S."/>
            <person name="McKernan B."/>
            <person name="McKernan K."/>
            <person name="Mendez-Lago M."/>
            <person name="Minx P."/>
            <person name="Mollenhauer M.U."/>
            <person name="Montooth K."/>
            <person name="Mount S.M."/>
            <person name="Mu X."/>
            <person name="Myers E."/>
            <person name="Negre B."/>
            <person name="Newfeld S."/>
            <person name="Nielsen R."/>
            <person name="Noor M.A."/>
            <person name="O'Grady P."/>
            <person name="Pachter L."/>
            <person name="Papaceit M."/>
            <person name="Parisi M.J."/>
            <person name="Parisi M."/>
            <person name="Parts L."/>
            <person name="Pedersen J.S."/>
            <person name="Pesole G."/>
            <person name="Phillippy A.M."/>
            <person name="Ponting C.P."/>
            <person name="Pop M."/>
            <person name="Porcelli D."/>
            <person name="Powell J.R."/>
            <person name="Prohaska S."/>
            <person name="Pruitt K."/>
            <person name="Puig M."/>
            <person name="Quesneville H."/>
            <person name="Ram K.R."/>
            <person name="Rand D."/>
            <person name="Rasmussen M.D."/>
            <person name="Reed L.K."/>
            <person name="Reenan R."/>
            <person name="Reily A."/>
            <person name="Remington K.A."/>
            <person name="Rieger T.T."/>
            <person name="Ritchie M.G."/>
            <person name="Robin C."/>
            <person name="Rogers Y.H."/>
            <person name="Rohde C."/>
            <person name="Rozas J."/>
            <person name="Rubenfield M.J."/>
            <person name="Ruiz A."/>
            <person name="Russo S."/>
            <person name="Salzberg S.L."/>
            <person name="Sanchez-Gracia A."/>
            <person name="Saranga D.J."/>
            <person name="Sato H."/>
            <person name="Schaeffer S.W."/>
            <person name="Schatz M.C."/>
            <person name="Schlenke T."/>
            <person name="Schwartz R."/>
            <person name="Segarra C."/>
            <person name="Singh R.S."/>
            <person name="Sirot L."/>
            <person name="Sirota M."/>
            <person name="Sisneros N.B."/>
            <person name="Smith C.D."/>
            <person name="Smith T.F."/>
            <person name="Spieth J."/>
            <person name="Stage D.E."/>
            <person name="Stark A."/>
            <person name="Stephan W."/>
            <person name="Strausberg R.L."/>
            <person name="Strempel S."/>
            <person name="Sturgill D."/>
            <person name="Sutton G."/>
            <person name="Sutton G.G."/>
            <person name="Tao W."/>
            <person name="Teichmann S."/>
            <person name="Tobari Y.N."/>
            <person name="Tomimura Y."/>
            <person name="Tsolas J.M."/>
            <person name="Valente V.L."/>
            <person name="Venter E."/>
            <person name="Venter J.C."/>
            <person name="Vicario S."/>
            <person name="Vieira F.G."/>
            <person name="Vilella A.J."/>
            <person name="Villasante A."/>
            <person name="Walenz B."/>
            <person name="Wang J."/>
            <person name="Wasserman M."/>
            <person name="Watts T."/>
            <person name="Wilson D."/>
            <person name="Wilson R.K."/>
            <person name="Wing R.A."/>
            <person name="Wolfner M.F."/>
            <person name="Wong A."/>
            <person name="Wong G.K."/>
            <person name="Wu C.I."/>
            <person name="Wu G."/>
            <person name="Yamamoto D."/>
            <person name="Yang H.P."/>
            <person name="Yang S.P."/>
            <person name="Yorke J.A."/>
            <person name="Yoshida K."/>
            <person name="Zdobnov E."/>
            <person name="Zhang P."/>
            <person name="Zhang Y."/>
            <person name="Zimin A.V."/>
            <person name="Baldwin J."/>
            <person name="Abdouelleil A."/>
            <person name="Abdulkadir J."/>
            <person name="Abebe A."/>
            <person name="Abera B."/>
            <person name="Abreu J."/>
            <person name="Acer S.C."/>
            <person name="Aftuck L."/>
            <person name="Alexander A."/>
            <person name="An P."/>
            <person name="Anderson E."/>
            <person name="Anderson S."/>
            <person name="Arachi H."/>
            <person name="Azer M."/>
            <person name="Bachantsang P."/>
            <person name="Barry A."/>
            <person name="Bayul T."/>
            <person name="Berlin A."/>
            <person name="Bessette D."/>
            <person name="Bloom T."/>
            <person name="Blye J."/>
            <person name="Boguslavskiy L."/>
            <person name="Bonnet C."/>
            <person name="Boukhgalter B."/>
            <person name="Bourzgui I."/>
            <person name="Brown A."/>
            <person name="Cahill P."/>
            <person name="Channer S."/>
            <person name="Cheshatsang Y."/>
            <person name="Chuda L."/>
            <person name="Citroen M."/>
            <person name="Collymore A."/>
            <person name="Cooke P."/>
            <person name="Costello M."/>
            <person name="D'Aco K."/>
            <person name="Daza R."/>
            <person name="De Haan G."/>
            <person name="DeGray S."/>
            <person name="DeMaso C."/>
            <person name="Dhargay N."/>
            <person name="Dooley K."/>
            <person name="Dooley E."/>
            <person name="Doricent M."/>
            <person name="Dorje P."/>
            <person name="Dorjee K."/>
            <person name="Dupes A."/>
            <person name="Elong R."/>
            <person name="Falk J."/>
            <person name="Farina A."/>
            <person name="Faro S."/>
            <person name="Ferguson D."/>
            <person name="Fisher S."/>
            <person name="Foley C.D."/>
            <person name="Franke A."/>
            <person name="Friedrich D."/>
            <person name="Gadbois L."/>
            <person name="Gearin G."/>
            <person name="Gearin C.R."/>
            <person name="Giannoukos G."/>
            <person name="Goode T."/>
            <person name="Graham J."/>
            <person name="Grandbois E."/>
            <person name="Grewal S."/>
            <person name="Gyaltsen K."/>
            <person name="Hafez N."/>
            <person name="Hagos B."/>
            <person name="Hall J."/>
            <person name="Henson C."/>
            <person name="Hollinger A."/>
            <person name="Honan T."/>
            <person name="Huard M.D."/>
            <person name="Hughes L."/>
            <person name="Hurhula B."/>
            <person name="Husby M.E."/>
            <person name="Kamat A."/>
            <person name="Kanga B."/>
            <person name="Kashin S."/>
            <person name="Khazanovich D."/>
            <person name="Kisner P."/>
            <person name="Lance K."/>
            <person name="Lara M."/>
            <person name="Lee W."/>
            <person name="Lennon N."/>
            <person name="Letendre F."/>
            <person name="LeVine R."/>
            <person name="Lipovsky A."/>
            <person name="Liu X."/>
            <person name="Liu J."/>
            <person name="Liu S."/>
            <person name="Lokyitsang T."/>
            <person name="Lokyitsang Y."/>
            <person name="Lubonja R."/>
            <person name="Lui A."/>
            <person name="MacDonald P."/>
            <person name="Magnisalis V."/>
            <person name="Maru K."/>
            <person name="Matthews C."/>
            <person name="McCusker W."/>
            <person name="McDonough S."/>
            <person name="Mehta T."/>
            <person name="Meldrim J."/>
            <person name="Meneus L."/>
            <person name="Mihai O."/>
            <person name="Mihalev A."/>
            <person name="Mihova T."/>
            <person name="Mittelman R."/>
            <person name="Mlenga V."/>
            <person name="Montmayeur A."/>
            <person name="Mulrain L."/>
            <person name="Navidi A."/>
            <person name="Naylor J."/>
            <person name="Negash T."/>
            <person name="Nguyen T."/>
            <person name="Nguyen N."/>
            <person name="Nicol R."/>
            <person name="Norbu C."/>
            <person name="Norbu N."/>
            <person name="Novod N."/>
            <person name="O'Neill B."/>
            <person name="Osman S."/>
            <person name="Markiewicz E."/>
            <person name="Oyono O.L."/>
            <person name="Patti C."/>
            <person name="Phunkhang P."/>
            <person name="Pierre F."/>
            <person name="Priest M."/>
            <person name="Raghuraman S."/>
            <person name="Rege F."/>
            <person name="Reyes R."/>
            <person name="Rise C."/>
            <person name="Rogov P."/>
            <person name="Ross K."/>
            <person name="Ryan E."/>
            <person name="Settipalli S."/>
            <person name="Shea T."/>
            <person name="Sherpa N."/>
            <person name="Shi L."/>
            <person name="Shih D."/>
            <person name="Sparrow T."/>
            <person name="Spaulding J."/>
            <person name="Stalker J."/>
            <person name="Stange-Thomann N."/>
            <person name="Stavropoulos S."/>
            <person name="Stone C."/>
            <person name="Strader C."/>
            <person name="Tesfaye S."/>
            <person name="Thomson T."/>
            <person name="Thoulutsang Y."/>
            <person name="Thoulutsang D."/>
            <person name="Topham K."/>
            <person name="Topping I."/>
            <person name="Tsamla T."/>
            <person name="Vassiliev H."/>
            <person name="Vo A."/>
            <person name="Wangchuk T."/>
            <person name="Wangdi T."/>
            <person name="Weiand M."/>
            <person name="Wilkinson J."/>
            <person name="Wilson A."/>
            <person name="Yadav S."/>
            <person name="Young G."/>
            <person name="Yu Q."/>
            <person name="Zembek L."/>
            <person name="Zhong D."/>
            <person name="Zimmer A."/>
            <person name="Zwirko Z."/>
            <person name="Jaffe D.B."/>
            <person name="Alvarez P."/>
            <person name="Brockman W."/>
            <person name="Butler J."/>
            <person name="Chin C."/>
            <person name="Gnerre S."/>
            <person name="Grabherr M."/>
            <person name="Kleber M."/>
            <person name="Mauceli E."/>
            <person name="MacCallum I."/>
        </authorList>
    </citation>
    <scope>NUCLEOTIDE SEQUENCE [LARGE SCALE GENOMIC DNA]</scope>
    <source>
        <strain evidence="12">Tai18E2 / Tucson 14021-0261.01</strain>
    </source>
</reference>
<evidence type="ECO:0000256" key="4">
    <source>
        <dbReference type="ARBA" id="ARBA00022801"/>
    </source>
</evidence>
<dbReference type="EC" id="3.4.21.4" evidence="8"/>
<dbReference type="GO" id="GO:0006508">
    <property type="term" value="P:proteolysis"/>
    <property type="evidence" value="ECO:0007669"/>
    <property type="project" value="UniProtKB-KW"/>
</dbReference>
<evidence type="ECO:0000313" key="11">
    <source>
        <dbReference type="EMBL" id="KRK04412.1"/>
    </source>
</evidence>
<accession>A0A0R1E5D0</accession>
<dbReference type="PANTHER" id="PTHR24276:SF91">
    <property type="entry name" value="AT26814P-RELATED"/>
    <property type="match status" value="1"/>
</dbReference>
<keyword evidence="6" id="KW-1015">Disulfide bond</keyword>
<protein>
    <recommendedName>
        <fullName evidence="8">trypsin</fullName>
        <ecNumber evidence="8">3.4.21.4</ecNumber>
    </recommendedName>
</protein>
<dbReference type="Pfam" id="PF00089">
    <property type="entry name" value="Trypsin"/>
    <property type="match status" value="1"/>
</dbReference>
<dbReference type="InterPro" id="IPR009003">
    <property type="entry name" value="Peptidase_S1_PA"/>
</dbReference>
<evidence type="ECO:0000256" key="2">
    <source>
        <dbReference type="ARBA" id="ARBA00022670"/>
    </source>
</evidence>
<organism evidence="11 12">
    <name type="scientific">Drosophila yakuba</name>
    <name type="common">Fruit fly</name>
    <dbReference type="NCBI Taxonomy" id="7245"/>
    <lineage>
        <taxon>Eukaryota</taxon>
        <taxon>Metazoa</taxon>
        <taxon>Ecdysozoa</taxon>
        <taxon>Arthropoda</taxon>
        <taxon>Hexapoda</taxon>
        <taxon>Insecta</taxon>
        <taxon>Pterygota</taxon>
        <taxon>Neoptera</taxon>
        <taxon>Endopterygota</taxon>
        <taxon>Diptera</taxon>
        <taxon>Brachycera</taxon>
        <taxon>Muscomorpha</taxon>
        <taxon>Ephydroidea</taxon>
        <taxon>Drosophilidae</taxon>
        <taxon>Drosophila</taxon>
        <taxon>Sophophora</taxon>
    </lineage>
</organism>
<reference evidence="11 12" key="2">
    <citation type="journal article" date="2007" name="PLoS Biol.">
        <title>Principles of genome evolution in the Drosophila melanogaster species group.</title>
        <authorList>
            <person name="Ranz J.M."/>
            <person name="Maurin D."/>
            <person name="Chan Y.S."/>
            <person name="von Grotthuss M."/>
            <person name="Hillier L.W."/>
            <person name="Roote J."/>
            <person name="Ashburner M."/>
            <person name="Bergman C.M."/>
        </authorList>
    </citation>
    <scope>NUCLEOTIDE SEQUENCE [LARGE SCALE GENOMIC DNA]</scope>
    <source>
        <strain evidence="12">Tai18E2 / Tucson 14021-0261.01</strain>
    </source>
</reference>
<dbReference type="GO" id="GO:0005576">
    <property type="term" value="C:extracellular region"/>
    <property type="evidence" value="ECO:0007669"/>
    <property type="project" value="UniProtKB-SubCell"/>
</dbReference>
<sequence length="297" mass="33374">MKYLPVIFSIALLLADVGIASSYWWNSSASYLHGRPPVKTVNKNGFRMTEGDHAVPWLLRIMDGRDFACGASYLSALYALTSANCMHYHRSQLEWLSVELVTSGNWQETQDSLNDLPSAKIRKIIVSKDWHWPGTFMDVAVIELSNRLRGSRNDFVTLCTNPLSTYKSLSVVSYGARPMDNVRTEEIEVLNRMICDSAYGNFLLRESVACAKEFKRSSDCMFSPGCPVTSGDQLCGIVAWGPACKRPGFPGIFTDIHHVRRFILKATGEKHRGSSHSKAKWASNDVPEWHSGFWLSR</sequence>
<feature type="signal peptide" evidence="9">
    <location>
        <begin position="1"/>
        <end position="22"/>
    </location>
</feature>
<dbReference type="PROSITE" id="PS50240">
    <property type="entry name" value="TRYPSIN_DOM"/>
    <property type="match status" value="1"/>
</dbReference>
<keyword evidence="4" id="KW-0378">Hydrolase</keyword>
<keyword evidence="5" id="KW-0720">Serine protease</keyword>
<dbReference type="InterPro" id="IPR050430">
    <property type="entry name" value="Peptidase_S1"/>
</dbReference>
<dbReference type="PANTHER" id="PTHR24276">
    <property type="entry name" value="POLYSERASE-RELATED"/>
    <property type="match status" value="1"/>
</dbReference>
<comment type="catalytic activity">
    <reaction evidence="7">
        <text>Preferential cleavage: Arg-|-Xaa, Lys-|-Xaa.</text>
        <dbReference type="EC" id="3.4.21.4"/>
    </reaction>
</comment>
<dbReference type="Gene3D" id="2.40.10.10">
    <property type="entry name" value="Trypsin-like serine proteases"/>
    <property type="match status" value="1"/>
</dbReference>
<evidence type="ECO:0000256" key="9">
    <source>
        <dbReference type="SAM" id="SignalP"/>
    </source>
</evidence>
<proteinExistence type="predicted"/>
<dbReference type="OrthoDB" id="7864066at2759"/>